<gene>
    <name evidence="1" type="ORF">N3K66_004347</name>
</gene>
<evidence type="ECO:0000313" key="1">
    <source>
        <dbReference type="EMBL" id="KAI9900085.1"/>
    </source>
</evidence>
<protein>
    <submittedName>
        <fullName evidence="1">Uncharacterized protein</fullName>
    </submittedName>
</protein>
<organism evidence="1 2">
    <name type="scientific">Trichothecium roseum</name>
    <dbReference type="NCBI Taxonomy" id="47278"/>
    <lineage>
        <taxon>Eukaryota</taxon>
        <taxon>Fungi</taxon>
        <taxon>Dikarya</taxon>
        <taxon>Ascomycota</taxon>
        <taxon>Pezizomycotina</taxon>
        <taxon>Sordariomycetes</taxon>
        <taxon>Hypocreomycetidae</taxon>
        <taxon>Hypocreales</taxon>
        <taxon>Hypocreales incertae sedis</taxon>
        <taxon>Trichothecium</taxon>
    </lineage>
</organism>
<accession>A0ACC0V0Y8</accession>
<sequence length="514" mass="53976">MGTYTFKWDEPAEEVYVTGTFDDWTKSVKLDKHGDFFEKTVELENPTDKIYYKFVVDNNWIISNTAAKEPDLEGNLNNFITRGQLIPTSAAAVINTVGPDSTTAQMAGEVPKETQDNTEAVPTPSDVPGGFPVTPATELDKPVSINPLPAAEGAVNPIKLEPGEKVPKAIVAQDINEHVKLDKESYEKSDTIPGVQSNMTAPPTTDEPVIPESGIPITTAAEANINAVGPNATTVGSAGGVPLEAKVPEVVKESQDKAGADPEASAVAEEVREKAEVEDELKEKVPEAPSTSEGTSGVGTEKSENTSTIAATVATTGGAVAAAAIAAGNTIAEKATPAINQAATVATEAANQNLPDSVKQQLPESAQAVLATQNKEEKREEVSPEVPAEVKQSITEAGENPEAAANTSAVEEKKQVEAELLKEVKPAPAETEAKGSEVQPEVKAEQPQSEAPVTTPAQAEETQATAPTNGSSSKDAEPTQDSSKAADASSTEKKKKNRLSVMFNKIKHKISDKN</sequence>
<dbReference type="EMBL" id="CM047943">
    <property type="protein sequence ID" value="KAI9900085.1"/>
    <property type="molecule type" value="Genomic_DNA"/>
</dbReference>
<dbReference type="Proteomes" id="UP001163324">
    <property type="component" value="Chromosome 4"/>
</dbReference>
<keyword evidence="2" id="KW-1185">Reference proteome</keyword>
<comment type="caution">
    <text evidence="1">The sequence shown here is derived from an EMBL/GenBank/DDBJ whole genome shotgun (WGS) entry which is preliminary data.</text>
</comment>
<evidence type="ECO:0000313" key="2">
    <source>
        <dbReference type="Proteomes" id="UP001163324"/>
    </source>
</evidence>
<proteinExistence type="predicted"/>
<reference evidence="1" key="1">
    <citation type="submission" date="2022-10" db="EMBL/GenBank/DDBJ databases">
        <title>Complete Genome of Trichothecium roseum strain YXFP-22015, a Plant Pathogen Isolated from Citrus.</title>
        <authorList>
            <person name="Wang Y."/>
            <person name="Zhu L."/>
        </authorList>
    </citation>
    <scope>NUCLEOTIDE SEQUENCE</scope>
    <source>
        <strain evidence="1">YXFP-22015</strain>
    </source>
</reference>
<name>A0ACC0V0Y8_9HYPO</name>